<dbReference type="AlphaFoldDB" id="X1IQB4"/>
<dbReference type="EMBL" id="BARU01043675">
    <property type="protein sequence ID" value="GAH83892.1"/>
    <property type="molecule type" value="Genomic_DNA"/>
</dbReference>
<reference evidence="1" key="1">
    <citation type="journal article" date="2014" name="Front. Microbiol.">
        <title>High frequency of phylogenetically diverse reductive dehalogenase-homologous genes in deep subseafloor sedimentary metagenomes.</title>
        <authorList>
            <person name="Kawai M."/>
            <person name="Futagami T."/>
            <person name="Toyoda A."/>
            <person name="Takaki Y."/>
            <person name="Nishi S."/>
            <person name="Hori S."/>
            <person name="Arai W."/>
            <person name="Tsubouchi T."/>
            <person name="Morono Y."/>
            <person name="Uchiyama I."/>
            <person name="Ito T."/>
            <person name="Fujiyama A."/>
            <person name="Inagaki F."/>
            <person name="Takami H."/>
        </authorList>
    </citation>
    <scope>NUCLEOTIDE SEQUENCE</scope>
    <source>
        <strain evidence="1">Expedition CK06-06</strain>
    </source>
</reference>
<comment type="caution">
    <text evidence="1">The sequence shown here is derived from an EMBL/GenBank/DDBJ whole genome shotgun (WGS) entry which is preliminary data.</text>
</comment>
<accession>X1IQB4</accession>
<name>X1IQB4_9ZZZZ</name>
<sequence length="180" mass="19888">DLNLDILNNNLHMRGITLLNPPGFKNEALGKAREIFIKYDLLGSLGGRLHLRLLKADIDEINIIRNEKGGSNVSALKKGEIKARASSAAFSTSLAQKRVKRIKRKRRPKFLIDRLEISLEKAAFMDYNAGIGQPAVIIFMVKGPCVFKNVSDLGYVVNSVSTKGGFRSLIEGILPKVKSK</sequence>
<organism evidence="1">
    <name type="scientific">marine sediment metagenome</name>
    <dbReference type="NCBI Taxonomy" id="412755"/>
    <lineage>
        <taxon>unclassified sequences</taxon>
        <taxon>metagenomes</taxon>
        <taxon>ecological metagenomes</taxon>
    </lineage>
</organism>
<gene>
    <name evidence="1" type="ORF">S03H2_66822</name>
</gene>
<evidence type="ECO:0000313" key="1">
    <source>
        <dbReference type="EMBL" id="GAH83892.1"/>
    </source>
</evidence>
<protein>
    <submittedName>
        <fullName evidence="1">Uncharacterized protein</fullName>
    </submittedName>
</protein>
<feature type="non-terminal residue" evidence="1">
    <location>
        <position position="1"/>
    </location>
</feature>
<proteinExistence type="predicted"/>